<dbReference type="RefSeq" id="WP_172585138.1">
    <property type="nucleotide sequence ID" value="NZ_BLAM01000191.1"/>
</dbReference>
<protein>
    <submittedName>
        <fullName evidence="1">Uncharacterized protein</fullName>
    </submittedName>
</protein>
<organism evidence="1">
    <name type="scientific">Ligilactobacillus agilis</name>
    <dbReference type="NCBI Taxonomy" id="1601"/>
    <lineage>
        <taxon>Bacteria</taxon>
        <taxon>Bacillati</taxon>
        <taxon>Bacillota</taxon>
        <taxon>Bacilli</taxon>
        <taxon>Lactobacillales</taxon>
        <taxon>Lactobacillaceae</taxon>
        <taxon>Ligilactobacillus</taxon>
    </lineage>
</organism>
<evidence type="ECO:0000313" key="1">
    <source>
        <dbReference type="EMBL" id="GET06947.1"/>
    </source>
</evidence>
<comment type="caution">
    <text evidence="1">The sequence shown here is derived from an EMBL/GenBank/DDBJ whole genome shotgun (WGS) entry which is preliminary data.</text>
</comment>
<dbReference type="EMBL" id="BLAM01000191">
    <property type="protein sequence ID" value="GET06947.1"/>
    <property type="molecule type" value="Genomic_DNA"/>
</dbReference>
<reference evidence="1" key="1">
    <citation type="submission" date="2019-10" db="EMBL/GenBank/DDBJ databases">
        <title>Lactobacillus agilis SY212 Whole Genome Sequencing Project.</title>
        <authorList>
            <person name="Suzuki S."/>
            <person name="Endo A."/>
            <person name="Maeno S."/>
            <person name="Shiwa Y."/>
            <person name="Matsutani M."/>
            <person name="Kajikawa A."/>
        </authorList>
    </citation>
    <scope>NUCLEOTIDE SEQUENCE</scope>
    <source>
        <strain evidence="1">SY212</strain>
    </source>
</reference>
<dbReference type="Proteomes" id="UP000494265">
    <property type="component" value="Unassembled WGS sequence"/>
</dbReference>
<gene>
    <name evidence="1" type="ORF">SY212_19770</name>
</gene>
<sequence length="241" mass="28932">MNIEKMSIKEKEQLVNNSGVLMHKASLKEYKQALFFALYKSLNETFSDMYVEVGTYYYNKMKEHINEQATKMYEKFLDRIINNYVINTKKEIEPIDQRHDDFKHLAYNYEFNDMVDFVYWHVESGMVEAARGSEAIEKTFEQLITTQTSNLIKEMNQGHYVKNNKKSTKYKLSSKAKKIVRKTLEYDFNYKFEPHYFNNGIKVQKTYKNAEKTMKKTITPQYLYKRLIEDNKFDEFVNNCQ</sequence>
<dbReference type="AlphaFoldDB" id="A0A6F9XP25"/>
<accession>A0A6F9XP25</accession>
<proteinExistence type="predicted"/>
<name>A0A6F9XP25_9LACO</name>